<dbReference type="AlphaFoldDB" id="A0A1I8AS56"/>
<dbReference type="WBParaSite" id="L893_g8324.t1">
    <property type="protein sequence ID" value="L893_g8324.t1"/>
    <property type="gene ID" value="L893_g8324"/>
</dbReference>
<proteinExistence type="predicted"/>
<keyword evidence="1" id="KW-1185">Reference proteome</keyword>
<sequence length="82" mass="8907">MAPGPKVLGAAAATATETKIDQRRVEGPLKSPIAFSCCFKKKKKKKKMLEKLVQQDSPYSKLLGEFGPLGTTVESIFCIHPS</sequence>
<name>A0A1I8AS56_9BILA</name>
<evidence type="ECO:0000313" key="2">
    <source>
        <dbReference type="WBParaSite" id="L893_g8324.t1"/>
    </source>
</evidence>
<protein>
    <submittedName>
        <fullName evidence="2">Uncharacterized protein</fullName>
    </submittedName>
</protein>
<organism evidence="1 2">
    <name type="scientific">Steinernema glaseri</name>
    <dbReference type="NCBI Taxonomy" id="37863"/>
    <lineage>
        <taxon>Eukaryota</taxon>
        <taxon>Metazoa</taxon>
        <taxon>Ecdysozoa</taxon>
        <taxon>Nematoda</taxon>
        <taxon>Chromadorea</taxon>
        <taxon>Rhabditida</taxon>
        <taxon>Tylenchina</taxon>
        <taxon>Panagrolaimomorpha</taxon>
        <taxon>Strongyloidoidea</taxon>
        <taxon>Steinernematidae</taxon>
        <taxon>Steinernema</taxon>
    </lineage>
</organism>
<evidence type="ECO:0000313" key="1">
    <source>
        <dbReference type="Proteomes" id="UP000095287"/>
    </source>
</evidence>
<accession>A0A1I8AS56</accession>
<reference evidence="2" key="1">
    <citation type="submission" date="2016-11" db="UniProtKB">
        <authorList>
            <consortium name="WormBaseParasite"/>
        </authorList>
    </citation>
    <scope>IDENTIFICATION</scope>
</reference>
<dbReference type="Proteomes" id="UP000095287">
    <property type="component" value="Unplaced"/>
</dbReference>